<dbReference type="Proteomes" id="UP000029665">
    <property type="component" value="Unassembled WGS sequence"/>
</dbReference>
<name>A0A060S6I3_PYCCI</name>
<keyword evidence="2" id="KW-0560">Oxidoreductase</keyword>
<reference evidence="3" key="1">
    <citation type="submission" date="2014-01" db="EMBL/GenBank/DDBJ databases">
        <title>The genome of the white-rot fungus Pycnoporus cinnabarinus: a basidiomycete model with a versatile arsenal for lignocellulosic biomass breakdown.</title>
        <authorList>
            <person name="Levasseur A."/>
            <person name="Lomascolo A."/>
            <person name="Ruiz-Duenas F.J."/>
            <person name="Uzan E."/>
            <person name="Piumi F."/>
            <person name="Kues U."/>
            <person name="Ram A.F.J."/>
            <person name="Murat C."/>
            <person name="Haon M."/>
            <person name="Benoit I."/>
            <person name="Arfi Y."/>
            <person name="Chevret D."/>
            <person name="Drula E."/>
            <person name="Kwon M.J."/>
            <person name="Gouret P."/>
            <person name="Lesage-Meessen L."/>
            <person name="Lombard V."/>
            <person name="Mariette J."/>
            <person name="Noirot C."/>
            <person name="Park J."/>
            <person name="Patyshakuliyeva A."/>
            <person name="Wieneger R.A.B."/>
            <person name="Wosten H.A.B."/>
            <person name="Martin F."/>
            <person name="Coutinho P.M."/>
            <person name="de Vries R."/>
            <person name="Martinez A.T."/>
            <person name="Klopp C."/>
            <person name="Pontarotti P."/>
            <person name="Henrissat B."/>
            <person name="Record E."/>
        </authorList>
    </citation>
    <scope>NUCLEOTIDE SEQUENCE [LARGE SCALE GENOMIC DNA]</scope>
    <source>
        <strain evidence="3">BRFM137</strain>
    </source>
</reference>
<dbReference type="PANTHER" id="PTHR44196:SF1">
    <property type="entry name" value="DEHYDROGENASE_REDUCTASE SDR FAMILY MEMBER 7B"/>
    <property type="match status" value="1"/>
</dbReference>
<comment type="similarity">
    <text evidence="1">Belongs to the short-chain dehydrogenases/reductases (SDR) family.</text>
</comment>
<sequence>MAFDFDNFTTALRRHPIIYGFLAIYLSYRIWPSKQRRSSRELALQYASKGARLCLVGRRETKLVQLAEECRSLCQSNPMAKAAMGDGDDRVLVETADVTVVDDIISLRTKILEAWRGFDTLVVCAGVGTLKPCLELAGVESSSDGTSLHRVENAGIEHVVEIANRALGPNYLGPLIAAVTFIPLLTSTSASPSIMLMSTLAAVIPAPTASLYCASKSASLLLYQTLAIENPAVAFTCILPSTVRGQAFFDAAIDGGSLRPGAADPNQFGSTPEDVAKRSIEAVDRGEKLVLIPGRAYIARALYWIAPALVERFARKRYNYPPL</sequence>
<evidence type="ECO:0000256" key="1">
    <source>
        <dbReference type="ARBA" id="ARBA00006484"/>
    </source>
</evidence>
<dbReference type="AlphaFoldDB" id="A0A060S6I3"/>
<dbReference type="InterPro" id="IPR036291">
    <property type="entry name" value="NAD(P)-bd_dom_sf"/>
</dbReference>
<dbReference type="Pfam" id="PF00106">
    <property type="entry name" value="adh_short"/>
    <property type="match status" value="1"/>
</dbReference>
<dbReference type="Gene3D" id="3.40.50.720">
    <property type="entry name" value="NAD(P)-binding Rossmann-like Domain"/>
    <property type="match status" value="1"/>
</dbReference>
<dbReference type="OrthoDB" id="37659at2759"/>
<gene>
    <name evidence="3" type="ORF">BN946_scf184836.g44</name>
</gene>
<dbReference type="GO" id="GO:0016491">
    <property type="term" value="F:oxidoreductase activity"/>
    <property type="evidence" value="ECO:0007669"/>
    <property type="project" value="UniProtKB-KW"/>
</dbReference>
<evidence type="ECO:0000313" key="3">
    <source>
        <dbReference type="EMBL" id="CDO69970.1"/>
    </source>
</evidence>
<evidence type="ECO:0000313" key="4">
    <source>
        <dbReference type="Proteomes" id="UP000029665"/>
    </source>
</evidence>
<organism evidence="3 4">
    <name type="scientific">Pycnoporus cinnabarinus</name>
    <name type="common">Cinnabar-red polypore</name>
    <name type="synonym">Trametes cinnabarina</name>
    <dbReference type="NCBI Taxonomy" id="5643"/>
    <lineage>
        <taxon>Eukaryota</taxon>
        <taxon>Fungi</taxon>
        <taxon>Dikarya</taxon>
        <taxon>Basidiomycota</taxon>
        <taxon>Agaricomycotina</taxon>
        <taxon>Agaricomycetes</taxon>
        <taxon>Polyporales</taxon>
        <taxon>Polyporaceae</taxon>
        <taxon>Trametes</taxon>
    </lineage>
</organism>
<dbReference type="OMA" id="DTLHICA"/>
<accession>A0A060S6I3</accession>
<dbReference type="HOGENOM" id="CLU_056799_1_0_1"/>
<evidence type="ECO:0008006" key="5">
    <source>
        <dbReference type="Google" id="ProtNLM"/>
    </source>
</evidence>
<dbReference type="InterPro" id="IPR002347">
    <property type="entry name" value="SDR_fam"/>
</dbReference>
<comment type="caution">
    <text evidence="3">The sequence shown here is derived from an EMBL/GenBank/DDBJ whole genome shotgun (WGS) entry which is preliminary data.</text>
</comment>
<protein>
    <recommendedName>
        <fullName evidence="5">NAD(P)-binding protein</fullName>
    </recommendedName>
</protein>
<proteinExistence type="inferred from homology"/>
<dbReference type="SUPFAM" id="SSF51735">
    <property type="entry name" value="NAD(P)-binding Rossmann-fold domains"/>
    <property type="match status" value="1"/>
</dbReference>
<dbReference type="STRING" id="5643.A0A060S6I3"/>
<keyword evidence="4" id="KW-1185">Reference proteome</keyword>
<dbReference type="GO" id="GO:0016020">
    <property type="term" value="C:membrane"/>
    <property type="evidence" value="ECO:0007669"/>
    <property type="project" value="TreeGrafter"/>
</dbReference>
<evidence type="ECO:0000256" key="2">
    <source>
        <dbReference type="ARBA" id="ARBA00023002"/>
    </source>
</evidence>
<dbReference type="PANTHER" id="PTHR44196">
    <property type="entry name" value="DEHYDROGENASE/REDUCTASE SDR FAMILY MEMBER 7B"/>
    <property type="match status" value="1"/>
</dbReference>
<dbReference type="EMBL" id="CCBP010000059">
    <property type="protein sequence ID" value="CDO69970.1"/>
    <property type="molecule type" value="Genomic_DNA"/>
</dbReference>